<dbReference type="PANTHER" id="PTHR43166:SF4">
    <property type="entry name" value="PHOSPHONATES IMPORT ATP-BINDING PROTEIN PHNC"/>
    <property type="match status" value="1"/>
</dbReference>
<dbReference type="PANTHER" id="PTHR43166">
    <property type="entry name" value="AMINO ACID IMPORT ATP-BINDING PROTEIN"/>
    <property type="match status" value="1"/>
</dbReference>
<dbReference type="InterPro" id="IPR003593">
    <property type="entry name" value="AAA+_ATPase"/>
</dbReference>
<name>A0AAW8DU01_9BURK</name>
<keyword evidence="2" id="KW-0813">Transport</keyword>
<dbReference type="GO" id="GO:0016887">
    <property type="term" value="F:ATP hydrolysis activity"/>
    <property type="evidence" value="ECO:0007669"/>
    <property type="project" value="InterPro"/>
</dbReference>
<dbReference type="Pfam" id="PF00005">
    <property type="entry name" value="ABC_tran"/>
    <property type="match status" value="1"/>
</dbReference>
<sequence length="272" mass="29770">MTTPASRPTTQAVRMVGVTKYRATQAVLRDVSFDVPEGQVVAVLGPSGAGKSTLLRCINHLETIDGGKIFVSGELIGYRERGDALIQLPDSEISRQRRRIGMVFQSFNLFRHITVLDNVMAGPVHVLGQTPAQARALAMELLSRVGLAEKAGAYPNQLSGGQQQRVAIARALALKPRLMLLDEPTSALDPELSHEVIAAIRQLALDGITLMIATHEMSLARDFAHRVLFMVNGELVEDRPARDFFQAPRHERSKQFLAHHAHAPASMETTTS</sequence>
<dbReference type="GO" id="GO:0005524">
    <property type="term" value="F:ATP binding"/>
    <property type="evidence" value="ECO:0007669"/>
    <property type="project" value="UniProtKB-KW"/>
</dbReference>
<dbReference type="SMART" id="SM00382">
    <property type="entry name" value="AAA"/>
    <property type="match status" value="1"/>
</dbReference>
<evidence type="ECO:0000256" key="4">
    <source>
        <dbReference type="ARBA" id="ARBA00022741"/>
    </source>
</evidence>
<evidence type="ECO:0000256" key="3">
    <source>
        <dbReference type="ARBA" id="ARBA00022475"/>
    </source>
</evidence>
<evidence type="ECO:0000256" key="5">
    <source>
        <dbReference type="ARBA" id="ARBA00022840"/>
    </source>
</evidence>
<dbReference type="EMBL" id="JAUSRR010000003">
    <property type="protein sequence ID" value="MDP9922782.1"/>
    <property type="molecule type" value="Genomic_DNA"/>
</dbReference>
<dbReference type="InterPro" id="IPR003439">
    <property type="entry name" value="ABC_transporter-like_ATP-bd"/>
</dbReference>
<dbReference type="PIRSF" id="PIRSF039085">
    <property type="entry name" value="ABC_ATPase_HisP"/>
    <property type="match status" value="1"/>
</dbReference>
<dbReference type="PROSITE" id="PS00211">
    <property type="entry name" value="ABC_TRANSPORTER_1"/>
    <property type="match status" value="1"/>
</dbReference>
<comment type="similarity">
    <text evidence="1">Belongs to the ABC transporter superfamily.</text>
</comment>
<evidence type="ECO:0000313" key="8">
    <source>
        <dbReference type="Proteomes" id="UP001244295"/>
    </source>
</evidence>
<dbReference type="Gene3D" id="3.40.50.300">
    <property type="entry name" value="P-loop containing nucleotide triphosphate hydrolases"/>
    <property type="match status" value="1"/>
</dbReference>
<keyword evidence="3" id="KW-0472">Membrane</keyword>
<feature type="domain" description="ABC transporter" evidence="6">
    <location>
        <begin position="13"/>
        <end position="257"/>
    </location>
</feature>
<evidence type="ECO:0000256" key="1">
    <source>
        <dbReference type="ARBA" id="ARBA00005417"/>
    </source>
</evidence>
<dbReference type="InterPro" id="IPR017871">
    <property type="entry name" value="ABC_transporter-like_CS"/>
</dbReference>
<accession>A0AAW8DU01</accession>
<dbReference type="AlphaFoldDB" id="A0AAW8DU01"/>
<keyword evidence="3" id="KW-1003">Cell membrane</keyword>
<dbReference type="PROSITE" id="PS50893">
    <property type="entry name" value="ABC_TRANSPORTER_2"/>
    <property type="match status" value="1"/>
</dbReference>
<protein>
    <submittedName>
        <fullName evidence="7">Polar amino acid transport system ATP-binding protein</fullName>
    </submittedName>
</protein>
<dbReference type="InterPro" id="IPR030679">
    <property type="entry name" value="ABC_ATPase_HisP-typ"/>
</dbReference>
<evidence type="ECO:0000313" key="7">
    <source>
        <dbReference type="EMBL" id="MDP9922782.1"/>
    </source>
</evidence>
<gene>
    <name evidence="7" type="ORF">J2W25_001803</name>
</gene>
<dbReference type="InterPro" id="IPR050086">
    <property type="entry name" value="MetN_ABC_transporter-like"/>
</dbReference>
<dbReference type="Proteomes" id="UP001244295">
    <property type="component" value="Unassembled WGS sequence"/>
</dbReference>
<comment type="caution">
    <text evidence="7">The sequence shown here is derived from an EMBL/GenBank/DDBJ whole genome shotgun (WGS) entry which is preliminary data.</text>
</comment>
<evidence type="ECO:0000259" key="6">
    <source>
        <dbReference type="PROSITE" id="PS50893"/>
    </source>
</evidence>
<evidence type="ECO:0000256" key="2">
    <source>
        <dbReference type="ARBA" id="ARBA00022448"/>
    </source>
</evidence>
<dbReference type="InterPro" id="IPR027417">
    <property type="entry name" value="P-loop_NTPase"/>
</dbReference>
<organism evidence="7 8">
    <name type="scientific">Variovorax boronicumulans</name>
    <dbReference type="NCBI Taxonomy" id="436515"/>
    <lineage>
        <taxon>Bacteria</taxon>
        <taxon>Pseudomonadati</taxon>
        <taxon>Pseudomonadota</taxon>
        <taxon>Betaproteobacteria</taxon>
        <taxon>Burkholderiales</taxon>
        <taxon>Comamonadaceae</taxon>
        <taxon>Variovorax</taxon>
    </lineage>
</organism>
<keyword evidence="4" id="KW-0547">Nucleotide-binding</keyword>
<proteinExistence type="inferred from homology"/>
<dbReference type="GO" id="GO:0015424">
    <property type="term" value="F:ABC-type amino acid transporter activity"/>
    <property type="evidence" value="ECO:0007669"/>
    <property type="project" value="InterPro"/>
</dbReference>
<keyword evidence="5 7" id="KW-0067">ATP-binding</keyword>
<dbReference type="SUPFAM" id="SSF52540">
    <property type="entry name" value="P-loop containing nucleoside triphosphate hydrolases"/>
    <property type="match status" value="1"/>
</dbReference>
<reference evidence="7" key="1">
    <citation type="submission" date="2023-07" db="EMBL/GenBank/DDBJ databases">
        <title>Sorghum-associated microbial communities from plants grown in Nebraska, USA.</title>
        <authorList>
            <person name="Schachtman D."/>
        </authorList>
    </citation>
    <scope>NUCLEOTIDE SEQUENCE</scope>
    <source>
        <strain evidence="7">DS2795</strain>
    </source>
</reference>